<dbReference type="EMBL" id="CM035423">
    <property type="protein sequence ID" value="KAH7365166.1"/>
    <property type="molecule type" value="Genomic_DNA"/>
</dbReference>
<dbReference type="AlphaFoldDB" id="A0A8T2SP74"/>
<name>A0A8T2SP74_CERRI</name>
<dbReference type="Proteomes" id="UP000825935">
    <property type="component" value="Chromosome 18"/>
</dbReference>
<evidence type="ECO:0000313" key="1">
    <source>
        <dbReference type="EMBL" id="KAH7365166.1"/>
    </source>
</evidence>
<gene>
    <name evidence="1" type="ORF">KP509_18G012100</name>
</gene>
<dbReference type="OrthoDB" id="1929565at2759"/>
<sequence length="242" mass="27392">MHRVLLCNSAASFYVKILQTLWQFEDEGILMKSSLINDVAIRALLEAYRTKTCGPAVGAALHSMFVTSSPENKGVVVEAVLRGICLQNDDLLPLWEEAIMSGIGRSVLRLGVVEHALLNMCIQGDVIVEQNHQPLVCCIKTALAIPSFNSEKIRQAIFVKLADSPEQLLPSYISFFRALAEIDKVDTMIYINQMTGILKEKRCFNMALQAAIYDFIDHLKRRSKQNIYKEPYFQAFSEKWLF</sequence>
<keyword evidence="2" id="KW-1185">Reference proteome</keyword>
<comment type="caution">
    <text evidence="1">The sequence shown here is derived from an EMBL/GenBank/DDBJ whole genome shotgun (WGS) entry which is preliminary data.</text>
</comment>
<protein>
    <submittedName>
        <fullName evidence="1">Uncharacterized protein</fullName>
    </submittedName>
</protein>
<accession>A0A8T2SP74</accession>
<dbReference type="OMA" id="INAAMEC"/>
<evidence type="ECO:0000313" key="2">
    <source>
        <dbReference type="Proteomes" id="UP000825935"/>
    </source>
</evidence>
<reference evidence="1" key="1">
    <citation type="submission" date="2021-08" db="EMBL/GenBank/DDBJ databases">
        <title>WGS assembly of Ceratopteris richardii.</title>
        <authorList>
            <person name="Marchant D.B."/>
            <person name="Chen G."/>
            <person name="Jenkins J."/>
            <person name="Shu S."/>
            <person name="Leebens-Mack J."/>
            <person name="Grimwood J."/>
            <person name="Schmutz J."/>
            <person name="Soltis P."/>
            <person name="Soltis D."/>
            <person name="Chen Z.-H."/>
        </authorList>
    </citation>
    <scope>NUCLEOTIDE SEQUENCE</scope>
    <source>
        <strain evidence="1">Whitten #5841</strain>
        <tissue evidence="1">Leaf</tissue>
    </source>
</reference>
<organism evidence="1 2">
    <name type="scientific">Ceratopteris richardii</name>
    <name type="common">Triangle waterfern</name>
    <dbReference type="NCBI Taxonomy" id="49495"/>
    <lineage>
        <taxon>Eukaryota</taxon>
        <taxon>Viridiplantae</taxon>
        <taxon>Streptophyta</taxon>
        <taxon>Embryophyta</taxon>
        <taxon>Tracheophyta</taxon>
        <taxon>Polypodiopsida</taxon>
        <taxon>Polypodiidae</taxon>
        <taxon>Polypodiales</taxon>
        <taxon>Pteridineae</taxon>
        <taxon>Pteridaceae</taxon>
        <taxon>Parkerioideae</taxon>
        <taxon>Ceratopteris</taxon>
    </lineage>
</organism>
<proteinExistence type="predicted"/>